<proteinExistence type="predicted"/>
<evidence type="ECO:0000313" key="2">
    <source>
        <dbReference type="EMBL" id="PSN64153.1"/>
    </source>
</evidence>
<dbReference type="Proteomes" id="UP000240883">
    <property type="component" value="Unassembled WGS sequence"/>
</dbReference>
<dbReference type="AlphaFoldDB" id="A0A2T2NFD5"/>
<evidence type="ECO:0000313" key="3">
    <source>
        <dbReference type="Proteomes" id="UP000240883"/>
    </source>
</evidence>
<feature type="compositionally biased region" description="Low complexity" evidence="1">
    <location>
        <begin position="25"/>
        <end position="36"/>
    </location>
</feature>
<accession>A0A2T2NFD5</accession>
<feature type="region of interest" description="Disordered" evidence="1">
    <location>
        <begin position="24"/>
        <end position="71"/>
    </location>
</feature>
<sequence>MDAQNPQAYARGALRLEYGHLSQLSSSSSSSSSSRSTFPPSWVPAASTAAGMAAESHRPGYGSHPNYRHSRSVVYRDNQKILFLNNNRG</sequence>
<gene>
    <name evidence="2" type="ORF">BS50DRAFT_99067</name>
</gene>
<feature type="compositionally biased region" description="Low complexity" evidence="1">
    <location>
        <begin position="45"/>
        <end position="54"/>
    </location>
</feature>
<organism evidence="2 3">
    <name type="scientific">Corynespora cassiicola Philippines</name>
    <dbReference type="NCBI Taxonomy" id="1448308"/>
    <lineage>
        <taxon>Eukaryota</taxon>
        <taxon>Fungi</taxon>
        <taxon>Dikarya</taxon>
        <taxon>Ascomycota</taxon>
        <taxon>Pezizomycotina</taxon>
        <taxon>Dothideomycetes</taxon>
        <taxon>Pleosporomycetidae</taxon>
        <taxon>Pleosporales</taxon>
        <taxon>Corynesporascaceae</taxon>
        <taxon>Corynespora</taxon>
    </lineage>
</organism>
<keyword evidence="3" id="KW-1185">Reference proteome</keyword>
<name>A0A2T2NFD5_CORCC</name>
<reference evidence="2 3" key="1">
    <citation type="journal article" date="2018" name="Front. Microbiol.">
        <title>Genome-Wide Analysis of Corynespora cassiicola Leaf Fall Disease Putative Effectors.</title>
        <authorList>
            <person name="Lopez D."/>
            <person name="Ribeiro S."/>
            <person name="Label P."/>
            <person name="Fumanal B."/>
            <person name="Venisse J.S."/>
            <person name="Kohler A."/>
            <person name="de Oliveira R.R."/>
            <person name="Labutti K."/>
            <person name="Lipzen A."/>
            <person name="Lail K."/>
            <person name="Bauer D."/>
            <person name="Ohm R.A."/>
            <person name="Barry K.W."/>
            <person name="Spatafora J."/>
            <person name="Grigoriev I.V."/>
            <person name="Martin F.M."/>
            <person name="Pujade-Renaud V."/>
        </authorList>
    </citation>
    <scope>NUCLEOTIDE SEQUENCE [LARGE SCALE GENOMIC DNA]</scope>
    <source>
        <strain evidence="2 3">Philippines</strain>
    </source>
</reference>
<protein>
    <submittedName>
        <fullName evidence="2">Uncharacterized protein</fullName>
    </submittedName>
</protein>
<evidence type="ECO:0000256" key="1">
    <source>
        <dbReference type="SAM" id="MobiDB-lite"/>
    </source>
</evidence>
<dbReference type="EMBL" id="KZ678139">
    <property type="protein sequence ID" value="PSN64153.1"/>
    <property type="molecule type" value="Genomic_DNA"/>
</dbReference>